<gene>
    <name evidence="1" type="ORF">ElyMa_004993500</name>
</gene>
<organism evidence="1 2">
    <name type="scientific">Elysia marginata</name>
    <dbReference type="NCBI Taxonomy" id="1093978"/>
    <lineage>
        <taxon>Eukaryota</taxon>
        <taxon>Metazoa</taxon>
        <taxon>Spiralia</taxon>
        <taxon>Lophotrochozoa</taxon>
        <taxon>Mollusca</taxon>
        <taxon>Gastropoda</taxon>
        <taxon>Heterobranchia</taxon>
        <taxon>Euthyneura</taxon>
        <taxon>Panpulmonata</taxon>
        <taxon>Sacoglossa</taxon>
        <taxon>Placobranchoidea</taxon>
        <taxon>Plakobranchidae</taxon>
        <taxon>Elysia</taxon>
    </lineage>
</organism>
<protein>
    <submittedName>
        <fullName evidence="1">Uncharacterized protein</fullName>
    </submittedName>
</protein>
<evidence type="ECO:0000313" key="2">
    <source>
        <dbReference type="Proteomes" id="UP000762676"/>
    </source>
</evidence>
<sequence>MVHLADHSFIHLDEESGCFSVLERLVVILYDKTRHLSCVDEARKVLFCHVNRAMDKLPPTKNCLLQHVLRAIYQAGIRTKSTQAQFDLPSAQDFAWTWRQSEDSWEPVWMTVPEVSKACSELVKCTCSVSKCAKASLKRSPLCKCACTRGN</sequence>
<accession>A0AAV4J8S1</accession>
<name>A0AAV4J8S1_9GAST</name>
<dbReference type="Proteomes" id="UP000762676">
    <property type="component" value="Unassembled WGS sequence"/>
</dbReference>
<dbReference type="AlphaFoldDB" id="A0AAV4J8S1"/>
<evidence type="ECO:0000313" key="1">
    <source>
        <dbReference type="EMBL" id="GFS17872.1"/>
    </source>
</evidence>
<proteinExistence type="predicted"/>
<comment type="caution">
    <text evidence="1">The sequence shown here is derived from an EMBL/GenBank/DDBJ whole genome shotgun (WGS) entry which is preliminary data.</text>
</comment>
<reference evidence="1 2" key="1">
    <citation type="journal article" date="2021" name="Elife">
        <title>Chloroplast acquisition without the gene transfer in kleptoplastic sea slugs, Plakobranchus ocellatus.</title>
        <authorList>
            <person name="Maeda T."/>
            <person name="Takahashi S."/>
            <person name="Yoshida T."/>
            <person name="Shimamura S."/>
            <person name="Takaki Y."/>
            <person name="Nagai Y."/>
            <person name="Toyoda A."/>
            <person name="Suzuki Y."/>
            <person name="Arimoto A."/>
            <person name="Ishii H."/>
            <person name="Satoh N."/>
            <person name="Nishiyama T."/>
            <person name="Hasebe M."/>
            <person name="Maruyama T."/>
            <person name="Minagawa J."/>
            <person name="Obokata J."/>
            <person name="Shigenobu S."/>
        </authorList>
    </citation>
    <scope>NUCLEOTIDE SEQUENCE [LARGE SCALE GENOMIC DNA]</scope>
</reference>
<keyword evidence="2" id="KW-1185">Reference proteome</keyword>
<dbReference type="EMBL" id="BMAT01009984">
    <property type="protein sequence ID" value="GFS17872.1"/>
    <property type="molecule type" value="Genomic_DNA"/>
</dbReference>